<keyword evidence="3" id="KW-1185">Reference proteome</keyword>
<name>A0A4R8TI84_9PEZI</name>
<reference evidence="2 3" key="1">
    <citation type="submission" date="2018-11" db="EMBL/GenBank/DDBJ databases">
        <title>Genome sequence and assembly of Colletotrichum sidae.</title>
        <authorList>
            <person name="Gan P."/>
            <person name="Shirasu K."/>
        </authorList>
    </citation>
    <scope>NUCLEOTIDE SEQUENCE [LARGE SCALE GENOMIC DNA]</scope>
    <source>
        <strain evidence="2 3">CBS 518.97</strain>
    </source>
</reference>
<dbReference type="AlphaFoldDB" id="A0A4R8TI84"/>
<gene>
    <name evidence="2" type="ORF">C8034_v011727</name>
</gene>
<organism evidence="2 3">
    <name type="scientific">Colletotrichum sidae</name>
    <dbReference type="NCBI Taxonomy" id="1347389"/>
    <lineage>
        <taxon>Eukaryota</taxon>
        <taxon>Fungi</taxon>
        <taxon>Dikarya</taxon>
        <taxon>Ascomycota</taxon>
        <taxon>Pezizomycotina</taxon>
        <taxon>Sordariomycetes</taxon>
        <taxon>Hypocreomycetidae</taxon>
        <taxon>Glomerellales</taxon>
        <taxon>Glomerellaceae</taxon>
        <taxon>Colletotrichum</taxon>
        <taxon>Colletotrichum orbiculare species complex</taxon>
    </lineage>
</organism>
<feature type="compositionally biased region" description="Low complexity" evidence="1">
    <location>
        <begin position="24"/>
        <end position="36"/>
    </location>
</feature>
<proteinExistence type="predicted"/>
<feature type="compositionally biased region" description="Basic and acidic residues" evidence="1">
    <location>
        <begin position="186"/>
        <end position="197"/>
    </location>
</feature>
<comment type="caution">
    <text evidence="2">The sequence shown here is derived from an EMBL/GenBank/DDBJ whole genome shotgun (WGS) entry which is preliminary data.</text>
</comment>
<feature type="region of interest" description="Disordered" evidence="1">
    <location>
        <begin position="149"/>
        <end position="197"/>
    </location>
</feature>
<accession>A0A4R8TI84</accession>
<evidence type="ECO:0000256" key="1">
    <source>
        <dbReference type="SAM" id="MobiDB-lite"/>
    </source>
</evidence>
<evidence type="ECO:0000313" key="3">
    <source>
        <dbReference type="Proteomes" id="UP000295604"/>
    </source>
</evidence>
<protein>
    <submittedName>
        <fullName evidence="2">Uncharacterized protein</fullName>
    </submittedName>
</protein>
<evidence type="ECO:0000313" key="2">
    <source>
        <dbReference type="EMBL" id="TEA18128.1"/>
    </source>
</evidence>
<dbReference type="Proteomes" id="UP000295604">
    <property type="component" value="Unassembled WGS sequence"/>
</dbReference>
<feature type="compositionally biased region" description="Polar residues" evidence="1">
    <location>
        <begin position="55"/>
        <end position="65"/>
    </location>
</feature>
<dbReference type="EMBL" id="QAPF01000071">
    <property type="protein sequence ID" value="TEA18128.1"/>
    <property type="molecule type" value="Genomic_DNA"/>
</dbReference>
<feature type="compositionally biased region" description="Polar residues" evidence="1">
    <location>
        <begin position="37"/>
        <end position="49"/>
    </location>
</feature>
<sequence length="197" mass="21181">MHCSRKSCIGAPGHAETDCHRPEGSSVPSTPTGSTPQLSIASNKISTDQAKLDNTAISRSSTVASPNVYEESAAATNRARRANSLGGGRVKQLVAQYEARSQRSEESVEEPVRRTRELSRPASGLGDNVSDDLAESVISESLAKLKLETIVEEEEPVSPSTAIPKHREPSSSESISDSQEEDVAEDWYKVNKTSDLD</sequence>
<feature type="compositionally biased region" description="Basic and acidic residues" evidence="1">
    <location>
        <begin position="100"/>
        <end position="119"/>
    </location>
</feature>
<feature type="region of interest" description="Disordered" evidence="1">
    <location>
        <begin position="1"/>
        <end position="132"/>
    </location>
</feature>